<dbReference type="AlphaFoldDB" id="A0A427BCD1"/>
<dbReference type="PANTHER" id="PTHR31515">
    <property type="entry name" value="TRANSMEMBRANE PROTEIN-RELATED"/>
    <property type="match status" value="1"/>
</dbReference>
<dbReference type="PANTHER" id="PTHR31515:SF4">
    <property type="entry name" value="TRANSMEMBRANE PROTEIN"/>
    <property type="match status" value="1"/>
</dbReference>
<evidence type="ECO:0000256" key="1">
    <source>
        <dbReference type="SAM" id="SignalP"/>
    </source>
</evidence>
<keyword evidence="1" id="KW-0732">Signal</keyword>
<comment type="caution">
    <text evidence="3">The sequence shown here is derived from an EMBL/GenBank/DDBJ whole genome shotgun (WGS) entry which is preliminary data.</text>
</comment>
<dbReference type="InterPro" id="IPR057228">
    <property type="entry name" value="DUF7906"/>
</dbReference>
<evidence type="ECO:0000259" key="2">
    <source>
        <dbReference type="Pfam" id="PF25483"/>
    </source>
</evidence>
<organism evidence="3 4">
    <name type="scientific">Ensete ventricosum</name>
    <name type="common">Abyssinian banana</name>
    <name type="synonym">Musa ensete</name>
    <dbReference type="NCBI Taxonomy" id="4639"/>
    <lineage>
        <taxon>Eukaryota</taxon>
        <taxon>Viridiplantae</taxon>
        <taxon>Streptophyta</taxon>
        <taxon>Embryophyta</taxon>
        <taxon>Tracheophyta</taxon>
        <taxon>Spermatophyta</taxon>
        <taxon>Magnoliopsida</taxon>
        <taxon>Liliopsida</taxon>
        <taxon>Zingiberales</taxon>
        <taxon>Musaceae</taxon>
        <taxon>Ensete</taxon>
    </lineage>
</organism>
<feature type="signal peptide" evidence="1">
    <location>
        <begin position="1"/>
        <end position="27"/>
    </location>
</feature>
<proteinExistence type="predicted"/>
<feature type="chain" id="PRO_5019028901" description="DUF7906 domain-containing protein" evidence="1">
    <location>
        <begin position="28"/>
        <end position="257"/>
    </location>
</feature>
<dbReference type="EMBL" id="AMZH03000016">
    <property type="protein sequence ID" value="RRT86083.1"/>
    <property type="molecule type" value="Genomic_DNA"/>
</dbReference>
<dbReference type="Proteomes" id="UP000287651">
    <property type="component" value="Unassembled WGS sequence"/>
</dbReference>
<reference evidence="3 4" key="1">
    <citation type="journal article" date="2014" name="Agronomy (Basel)">
        <title>A Draft Genome Sequence for Ensete ventricosum, the Drought-Tolerant Tree Against Hunger.</title>
        <authorList>
            <person name="Harrison J."/>
            <person name="Moore K.A."/>
            <person name="Paszkiewicz K."/>
            <person name="Jones T."/>
            <person name="Grant M."/>
            <person name="Ambacheew D."/>
            <person name="Muzemil S."/>
            <person name="Studholme D.J."/>
        </authorList>
    </citation>
    <scope>NUCLEOTIDE SEQUENCE [LARGE SCALE GENOMIC DNA]</scope>
</reference>
<dbReference type="Pfam" id="PF25483">
    <property type="entry name" value="DUF7906"/>
    <property type="match status" value="1"/>
</dbReference>
<evidence type="ECO:0000313" key="4">
    <source>
        <dbReference type="Proteomes" id="UP000287651"/>
    </source>
</evidence>
<gene>
    <name evidence="3" type="ORF">B296_00001433</name>
</gene>
<sequence length="257" mass="27871">MSKTLTLVPVLFLIALVSLAAPPAAKAATLGLDTFLAGEARRDPSAANDSFSALPAALKRSLAANLPPADHAALVSQLLSFHISVPVYVKLISDAIRSHLEASPSPLYLSALHSVPYASVDRIIQKDFRKESSNSAPGFYVYLLNLGSRTKPYAYSLDSKDASLAFTKCLGTLWTGKDRYVWIDLAAGPVEYGPGISGEGVIPEDAARKRACLQGTIFGVQIIQLKILRMPNLLFCHCPINEFIHLPFPFRELYVNC</sequence>
<protein>
    <recommendedName>
        <fullName evidence="2">DUF7906 domain-containing protein</fullName>
    </recommendedName>
</protein>
<evidence type="ECO:0000313" key="3">
    <source>
        <dbReference type="EMBL" id="RRT86083.1"/>
    </source>
</evidence>
<accession>A0A427BCD1</accession>
<name>A0A427BCD1_ENSVE</name>
<feature type="domain" description="DUF7906" evidence="2">
    <location>
        <begin position="57"/>
        <end position="210"/>
    </location>
</feature>